<dbReference type="OrthoDB" id="199238at2157"/>
<dbReference type="Proteomes" id="UP000199161">
    <property type="component" value="Unassembled WGS sequence"/>
</dbReference>
<dbReference type="InterPro" id="IPR055944">
    <property type="entry name" value="DUF7522"/>
</dbReference>
<evidence type="ECO:0000313" key="1">
    <source>
        <dbReference type="EMBL" id="SFC45749.1"/>
    </source>
</evidence>
<gene>
    <name evidence="1" type="ORF">SAMN05444422_108233</name>
</gene>
<organism evidence="1 2">
    <name type="scientific">Natronobacterium haloterrestre</name>
    <name type="common">Halobiforma haloterrestris</name>
    <dbReference type="NCBI Taxonomy" id="148448"/>
    <lineage>
        <taxon>Archaea</taxon>
        <taxon>Methanobacteriati</taxon>
        <taxon>Methanobacteriota</taxon>
        <taxon>Stenosarchaea group</taxon>
        <taxon>Halobacteria</taxon>
        <taxon>Halobacteriales</taxon>
        <taxon>Natrialbaceae</taxon>
        <taxon>Natronobacterium</taxon>
    </lineage>
</organism>
<reference evidence="2" key="1">
    <citation type="submission" date="2016-10" db="EMBL/GenBank/DDBJ databases">
        <authorList>
            <person name="Varghese N."/>
            <person name="Submissions S."/>
        </authorList>
    </citation>
    <scope>NUCLEOTIDE SEQUENCE [LARGE SCALE GENOMIC DNA]</scope>
    <source>
        <strain evidence="2">DSM 13078</strain>
    </source>
</reference>
<sequence>MNDIHPQSIWDDVSNRIGEDLRAVVCYEATDFEPVLREDVRTEYSGSDLQAVVDRTIVTQLSVDRDTGAFRAGEFSGFVRAFDDAWFLSVPDPVDPKAGILVSVDRGSDEPIDGDLEWCLDYLEKRVPSSSP</sequence>
<dbReference type="Pfam" id="PF24366">
    <property type="entry name" value="DUF7522"/>
    <property type="match status" value="1"/>
</dbReference>
<accession>A0A1I1JAW8</accession>
<evidence type="ECO:0000313" key="2">
    <source>
        <dbReference type="Proteomes" id="UP000199161"/>
    </source>
</evidence>
<protein>
    <submittedName>
        <fullName evidence="1">Uncharacterized protein</fullName>
    </submittedName>
</protein>
<keyword evidence="2" id="KW-1185">Reference proteome</keyword>
<dbReference type="RefSeq" id="WP_089789060.1">
    <property type="nucleotide sequence ID" value="NZ_FOKW01000008.1"/>
</dbReference>
<name>A0A1I1JAW8_NATHA</name>
<dbReference type="AlphaFoldDB" id="A0A1I1JAW8"/>
<proteinExistence type="predicted"/>
<dbReference type="EMBL" id="FOKW01000008">
    <property type="protein sequence ID" value="SFC45749.1"/>
    <property type="molecule type" value="Genomic_DNA"/>
</dbReference>